<dbReference type="Proteomes" id="UP000381093">
    <property type="component" value="Unassembled WGS sequence"/>
</dbReference>
<dbReference type="PROSITE" id="PS00383">
    <property type="entry name" value="TYR_PHOSPHATASE_1"/>
    <property type="match status" value="1"/>
</dbReference>
<evidence type="ECO:0000313" key="4">
    <source>
        <dbReference type="Proteomes" id="UP000381093"/>
    </source>
</evidence>
<dbReference type="InterPro" id="IPR029021">
    <property type="entry name" value="Prot-tyrosine_phosphatase-like"/>
</dbReference>
<dbReference type="PROSITE" id="PS50056">
    <property type="entry name" value="TYR_PHOSPHATASE_2"/>
    <property type="match status" value="1"/>
</dbReference>
<dbReference type="InterPro" id="IPR000387">
    <property type="entry name" value="Tyr_Pase_dom"/>
</dbReference>
<dbReference type="RefSeq" id="WP_150764693.1">
    <property type="nucleotide sequence ID" value="NZ_CABVHW010000006.1"/>
</dbReference>
<protein>
    <recommendedName>
        <fullName evidence="2">Tyrosine specific protein phosphatases domain-containing protein</fullName>
    </recommendedName>
</protein>
<proteinExistence type="inferred from homology"/>
<comment type="similarity">
    <text evidence="1">Belongs to the protein-tyrosine phosphatase family.</text>
</comment>
<dbReference type="InterPro" id="IPR016130">
    <property type="entry name" value="Tyr_Pase_AS"/>
</dbReference>
<sequence length="272" mass="30048">MTVYENQPFDGINNVRDFGGYSSRYGRIRHDRLLRSAALDEASDQDLEILDGLNLDVVIDLRSTAERELAPSRRSSGFSGQVIEVQEVNGNEPPHLRLIEGRQQPAVRLHAAMQELYRSVTFDPGHLLHFSRALKAMTNTSGAVLVHCAAGKDRTGIFVALVQQILGVPWDISLQDYLRSGSDLRLKDRLRERVRLIAQLKGVEVDAAGVEVLSGVDASYLQSAWDEIHRRCGSLENYCALAGVDNLVLAALRAQFIEQEVEGSAKSPCKGP</sequence>
<evidence type="ECO:0000259" key="2">
    <source>
        <dbReference type="PROSITE" id="PS50056"/>
    </source>
</evidence>
<dbReference type="SUPFAM" id="SSF52799">
    <property type="entry name" value="(Phosphotyrosine protein) phosphatases II"/>
    <property type="match status" value="1"/>
</dbReference>
<accession>A0A5E7CC61</accession>
<feature type="domain" description="Tyrosine specific protein phosphatases" evidence="2">
    <location>
        <begin position="128"/>
        <end position="161"/>
    </location>
</feature>
<dbReference type="InterPro" id="IPR026893">
    <property type="entry name" value="Tyr/Ser_Pase_IphP-type"/>
</dbReference>
<dbReference type="GO" id="GO:0004721">
    <property type="term" value="F:phosphoprotein phosphatase activity"/>
    <property type="evidence" value="ECO:0007669"/>
    <property type="project" value="InterPro"/>
</dbReference>
<dbReference type="PANTHER" id="PTHR31126:SF1">
    <property type="entry name" value="TYROSINE SPECIFIC PROTEIN PHOSPHATASES DOMAIN-CONTAINING PROTEIN"/>
    <property type="match status" value="1"/>
</dbReference>
<dbReference type="PANTHER" id="PTHR31126">
    <property type="entry name" value="TYROSINE-PROTEIN PHOSPHATASE"/>
    <property type="match status" value="1"/>
</dbReference>
<dbReference type="AlphaFoldDB" id="A0A5E7CC61"/>
<organism evidence="3 4">
    <name type="scientific">Pseudomonas fluorescens</name>
    <dbReference type="NCBI Taxonomy" id="294"/>
    <lineage>
        <taxon>Bacteria</taxon>
        <taxon>Pseudomonadati</taxon>
        <taxon>Pseudomonadota</taxon>
        <taxon>Gammaproteobacteria</taxon>
        <taxon>Pseudomonadales</taxon>
        <taxon>Pseudomonadaceae</taxon>
        <taxon>Pseudomonas</taxon>
    </lineage>
</organism>
<evidence type="ECO:0000256" key="1">
    <source>
        <dbReference type="ARBA" id="ARBA00009580"/>
    </source>
</evidence>
<name>A0A5E7CC61_PSEFL</name>
<gene>
    <name evidence="3" type="ORF">PS710_02395</name>
</gene>
<evidence type="ECO:0000313" key="3">
    <source>
        <dbReference type="EMBL" id="VVN97614.1"/>
    </source>
</evidence>
<dbReference type="Pfam" id="PF13350">
    <property type="entry name" value="Y_phosphatase3"/>
    <property type="match status" value="1"/>
</dbReference>
<dbReference type="EMBL" id="CABVHW010000006">
    <property type="protein sequence ID" value="VVN97614.1"/>
    <property type="molecule type" value="Genomic_DNA"/>
</dbReference>
<dbReference type="Gene3D" id="3.90.190.10">
    <property type="entry name" value="Protein tyrosine phosphatase superfamily"/>
    <property type="match status" value="1"/>
</dbReference>
<reference evidence="3 4" key="1">
    <citation type="submission" date="2019-09" db="EMBL/GenBank/DDBJ databases">
        <authorList>
            <person name="Chandra G."/>
            <person name="Truman W A."/>
        </authorList>
    </citation>
    <scope>NUCLEOTIDE SEQUENCE [LARGE SCALE GENOMIC DNA]</scope>
    <source>
        <strain evidence="3">PS710</strain>
    </source>
</reference>